<accession>A0A7C4AK47</accession>
<proteinExistence type="predicted"/>
<keyword evidence="1" id="KW-0472">Membrane</keyword>
<organism evidence="2">
    <name type="scientific">Thermodesulfovibrio aggregans</name>
    <dbReference type="NCBI Taxonomy" id="86166"/>
    <lineage>
        <taxon>Bacteria</taxon>
        <taxon>Pseudomonadati</taxon>
        <taxon>Nitrospirota</taxon>
        <taxon>Thermodesulfovibrionia</taxon>
        <taxon>Thermodesulfovibrionales</taxon>
        <taxon>Thermodesulfovibrionaceae</taxon>
        <taxon>Thermodesulfovibrio</taxon>
    </lineage>
</organism>
<reference evidence="2" key="1">
    <citation type="journal article" date="2020" name="mSystems">
        <title>Genome- and Community-Level Interaction Insights into Carbon Utilization and Element Cycling Functions of Hydrothermarchaeota in Hydrothermal Sediment.</title>
        <authorList>
            <person name="Zhou Z."/>
            <person name="Liu Y."/>
            <person name="Xu W."/>
            <person name="Pan J."/>
            <person name="Luo Z.H."/>
            <person name="Li M."/>
        </authorList>
    </citation>
    <scope>NUCLEOTIDE SEQUENCE [LARGE SCALE GENOMIC DNA]</scope>
    <source>
        <strain evidence="2">SpSt-788</strain>
    </source>
</reference>
<feature type="transmembrane region" description="Helical" evidence="1">
    <location>
        <begin position="20"/>
        <end position="42"/>
    </location>
</feature>
<sequence>MYLISIIYFTLLYLNVVYRILADLVVLVHFLWILFLISGAFLGRKYRLIKYFHIGGLGFAFLIQIFGWYCPLTHLEIWLRSKHSPSLTYTGSFIIHYVEKIVYIELQSWIIFILTLIITGISFLIYRTSKSKI</sequence>
<name>A0A7C4AK47_9BACT</name>
<keyword evidence="1" id="KW-1133">Transmembrane helix</keyword>
<dbReference type="AlphaFoldDB" id="A0A7C4AK47"/>
<dbReference type="EMBL" id="DTHO01000066">
    <property type="protein sequence ID" value="HGH00019.1"/>
    <property type="molecule type" value="Genomic_DNA"/>
</dbReference>
<dbReference type="InterPro" id="IPR021218">
    <property type="entry name" value="DUF2784"/>
</dbReference>
<protein>
    <submittedName>
        <fullName evidence="2">DUF2784 domain-containing protein</fullName>
    </submittedName>
</protein>
<feature type="transmembrane region" description="Helical" evidence="1">
    <location>
        <begin position="106"/>
        <end position="126"/>
    </location>
</feature>
<gene>
    <name evidence="2" type="ORF">ENV75_06205</name>
</gene>
<keyword evidence="1" id="KW-0812">Transmembrane</keyword>
<comment type="caution">
    <text evidence="2">The sequence shown here is derived from an EMBL/GenBank/DDBJ whole genome shotgun (WGS) entry which is preliminary data.</text>
</comment>
<evidence type="ECO:0000313" key="2">
    <source>
        <dbReference type="EMBL" id="HGH00019.1"/>
    </source>
</evidence>
<evidence type="ECO:0000256" key="1">
    <source>
        <dbReference type="SAM" id="Phobius"/>
    </source>
</evidence>
<dbReference type="Pfam" id="PF10861">
    <property type="entry name" value="DUF2784"/>
    <property type="match status" value="1"/>
</dbReference>
<feature type="transmembrane region" description="Helical" evidence="1">
    <location>
        <begin position="51"/>
        <end position="69"/>
    </location>
</feature>